<sequence length="118" mass="13867">MNSNDAAVKMLPLLSLSYSILFTSDLHHSIERKKKRRNEAQKQQHDVLRRKHNEEHKKDLKEILDFHNRYSVFADVVALVVGKEDPRKMLTKHGKELKRLVIVLEDTKLISRKRTAKS</sequence>
<dbReference type="EMBL" id="JASCZI010212775">
    <property type="protein sequence ID" value="MED6200286.1"/>
    <property type="molecule type" value="Genomic_DNA"/>
</dbReference>
<keyword evidence="3" id="KW-1185">Reference proteome</keyword>
<organism evidence="2 3">
    <name type="scientific">Stylosanthes scabra</name>
    <dbReference type="NCBI Taxonomy" id="79078"/>
    <lineage>
        <taxon>Eukaryota</taxon>
        <taxon>Viridiplantae</taxon>
        <taxon>Streptophyta</taxon>
        <taxon>Embryophyta</taxon>
        <taxon>Tracheophyta</taxon>
        <taxon>Spermatophyta</taxon>
        <taxon>Magnoliopsida</taxon>
        <taxon>eudicotyledons</taxon>
        <taxon>Gunneridae</taxon>
        <taxon>Pentapetalae</taxon>
        <taxon>rosids</taxon>
        <taxon>fabids</taxon>
        <taxon>Fabales</taxon>
        <taxon>Fabaceae</taxon>
        <taxon>Papilionoideae</taxon>
        <taxon>50 kb inversion clade</taxon>
        <taxon>dalbergioids sensu lato</taxon>
        <taxon>Dalbergieae</taxon>
        <taxon>Pterocarpus clade</taxon>
        <taxon>Stylosanthes</taxon>
    </lineage>
</organism>
<accession>A0ABU6XRX4</accession>
<evidence type="ECO:0000256" key="1">
    <source>
        <dbReference type="SAM" id="MobiDB-lite"/>
    </source>
</evidence>
<evidence type="ECO:0000313" key="3">
    <source>
        <dbReference type="Proteomes" id="UP001341840"/>
    </source>
</evidence>
<feature type="region of interest" description="Disordered" evidence="1">
    <location>
        <begin position="32"/>
        <end position="54"/>
    </location>
</feature>
<evidence type="ECO:0000313" key="2">
    <source>
        <dbReference type="EMBL" id="MED6200286.1"/>
    </source>
</evidence>
<protein>
    <submittedName>
        <fullName evidence="2">Uncharacterized protein</fullName>
    </submittedName>
</protein>
<gene>
    <name evidence="2" type="ORF">PIB30_083585</name>
</gene>
<proteinExistence type="predicted"/>
<feature type="compositionally biased region" description="Basic and acidic residues" evidence="1">
    <location>
        <begin position="38"/>
        <end position="54"/>
    </location>
</feature>
<dbReference type="Proteomes" id="UP001341840">
    <property type="component" value="Unassembled WGS sequence"/>
</dbReference>
<name>A0ABU6XRX4_9FABA</name>
<reference evidence="2 3" key="1">
    <citation type="journal article" date="2023" name="Plants (Basel)">
        <title>Bridging the Gap: Combining Genomics and Transcriptomics Approaches to Understand Stylosanthes scabra, an Orphan Legume from the Brazilian Caatinga.</title>
        <authorList>
            <person name="Ferreira-Neto J.R.C."/>
            <person name="da Silva M.D."/>
            <person name="Binneck E."/>
            <person name="de Melo N.F."/>
            <person name="da Silva R.H."/>
            <person name="de Melo A.L.T.M."/>
            <person name="Pandolfi V."/>
            <person name="Bustamante F.O."/>
            <person name="Brasileiro-Vidal A.C."/>
            <person name="Benko-Iseppon A.M."/>
        </authorList>
    </citation>
    <scope>NUCLEOTIDE SEQUENCE [LARGE SCALE GENOMIC DNA]</scope>
    <source>
        <tissue evidence="2">Leaves</tissue>
    </source>
</reference>
<comment type="caution">
    <text evidence="2">The sequence shown here is derived from an EMBL/GenBank/DDBJ whole genome shotgun (WGS) entry which is preliminary data.</text>
</comment>